<evidence type="ECO:0000256" key="1">
    <source>
        <dbReference type="ARBA" id="ARBA00022884"/>
    </source>
</evidence>
<dbReference type="GO" id="GO:0005634">
    <property type="term" value="C:nucleus"/>
    <property type="evidence" value="ECO:0007669"/>
    <property type="project" value="TreeGrafter"/>
</dbReference>
<protein>
    <submittedName>
        <fullName evidence="5 6">Splicing factor 1 isoform X1</fullName>
    </submittedName>
</protein>
<evidence type="ECO:0000313" key="4">
    <source>
        <dbReference type="Proteomes" id="UP000515121"/>
    </source>
</evidence>
<dbReference type="RefSeq" id="XP_022730089.1">
    <property type="nucleotide sequence ID" value="XM_022874354.1"/>
</dbReference>
<gene>
    <name evidence="5 6" type="primary">LOC111285108</name>
</gene>
<dbReference type="InterPro" id="IPR036612">
    <property type="entry name" value="KH_dom_type_1_sf"/>
</dbReference>
<proteinExistence type="predicted"/>
<evidence type="ECO:0000256" key="2">
    <source>
        <dbReference type="SAM" id="MobiDB-lite"/>
    </source>
</evidence>
<dbReference type="RefSeq" id="XP_022730088.1">
    <property type="nucleotide sequence ID" value="XM_022874353.1"/>
</dbReference>
<feature type="domain" description="K Homology" evidence="3">
    <location>
        <begin position="177"/>
        <end position="272"/>
    </location>
</feature>
<feature type="region of interest" description="Disordered" evidence="2">
    <location>
        <begin position="457"/>
        <end position="481"/>
    </location>
</feature>
<dbReference type="PANTHER" id="PTHR11208:SF98">
    <property type="entry name" value="RNA-BINDING KH DOMAIN-CONTAINING PROTEIN"/>
    <property type="match status" value="1"/>
</dbReference>
<dbReference type="Pfam" id="PF22675">
    <property type="entry name" value="KH-I_KHDC4-BBP"/>
    <property type="match status" value="1"/>
</dbReference>
<organism evidence="4 6">
    <name type="scientific">Durio zibethinus</name>
    <name type="common">Durian</name>
    <dbReference type="NCBI Taxonomy" id="66656"/>
    <lineage>
        <taxon>Eukaryota</taxon>
        <taxon>Viridiplantae</taxon>
        <taxon>Streptophyta</taxon>
        <taxon>Embryophyta</taxon>
        <taxon>Tracheophyta</taxon>
        <taxon>Spermatophyta</taxon>
        <taxon>Magnoliopsida</taxon>
        <taxon>eudicotyledons</taxon>
        <taxon>Gunneridae</taxon>
        <taxon>Pentapetalae</taxon>
        <taxon>rosids</taxon>
        <taxon>malvids</taxon>
        <taxon>Malvales</taxon>
        <taxon>Malvaceae</taxon>
        <taxon>Helicteroideae</taxon>
        <taxon>Durio</taxon>
    </lineage>
</organism>
<dbReference type="SMART" id="SM00322">
    <property type="entry name" value="KH"/>
    <property type="match status" value="1"/>
</dbReference>
<dbReference type="SUPFAM" id="SSF54791">
    <property type="entry name" value="Eukaryotic type KH-domain (KH-domain type I)"/>
    <property type="match status" value="1"/>
</dbReference>
<feature type="region of interest" description="Disordered" evidence="2">
    <location>
        <begin position="642"/>
        <end position="679"/>
    </location>
</feature>
<dbReference type="Proteomes" id="UP000515121">
    <property type="component" value="Unplaced"/>
</dbReference>
<feature type="compositionally biased region" description="Polar residues" evidence="2">
    <location>
        <begin position="819"/>
        <end position="851"/>
    </location>
</feature>
<reference evidence="5 6" key="1">
    <citation type="submission" date="2025-04" db="UniProtKB">
        <authorList>
            <consortium name="RefSeq"/>
        </authorList>
    </citation>
    <scope>IDENTIFICATION</scope>
    <source>
        <tissue evidence="5 6">Fruit stalk</tissue>
    </source>
</reference>
<evidence type="ECO:0000313" key="6">
    <source>
        <dbReference type="RefSeq" id="XP_022730089.1"/>
    </source>
</evidence>
<dbReference type="Gene3D" id="3.30.1370.10">
    <property type="entry name" value="K Homology domain, type 1"/>
    <property type="match status" value="1"/>
</dbReference>
<feature type="region of interest" description="Disordered" evidence="2">
    <location>
        <begin position="797"/>
        <end position="877"/>
    </location>
</feature>
<feature type="compositionally biased region" description="Basic and acidic residues" evidence="2">
    <location>
        <begin position="852"/>
        <end position="862"/>
    </location>
</feature>
<dbReference type="OrthoDB" id="6777263at2759"/>
<dbReference type="InterPro" id="IPR045071">
    <property type="entry name" value="BBP-like"/>
</dbReference>
<name>A0A6P5XP19_DURZI</name>
<keyword evidence="1" id="KW-0694">RNA-binding</keyword>
<sequence length="877" mass="91835">MSTKVDQTSAIELNTVNMSATTTSSTTSTTGPKVSRFAAKTGFVIPKNKLSGSLVPIVQGGKKPGGNDTANEDNMNHIQRKTKWGPDLTQDFAVRRGRALAYQTRVDQITQQLKSGNLNVGDPEDSPLAAQNMVKRSSDTQLDSEKSELLQLERREAIGEILKLNPSYKAPADYKPSLKEATVPIPVKEYPGCNFTGLIFGPGSDTKKRLEKETGAKVQIYGIKANAGEKVEISSPEGIETQDAYEELYVHLSADSFEKVDGAVAIIELLVSSISGNLGTSSVPTIFRNDVNVCSQTLDVAVSCVTDAALNQQVPQLTLASSQGQFQYHNSWFSTGLTPLNFSAPIPNSSVPAQSSPSGLPSLFGSRPAAAAGYNSIIQNSSFVSSSPLLPRQVLSQPYLPQMHPLGHSGPPRNFLVSNPNPPTQPSILSPLPYAGSQPQALGPLPGTRLSMPLFPQTASSVSSRLQQEQPKVPAGSSTGWSGTSASLGLNNVGQLAPPVVLSQVPHPVVPQPVLASNSMAPANISATFATGQSGPCLSSVPVNRPSMSFGPGPSLVSAPALSAILRPTAVSVPMPVPTPMQSSSPVISLAPSPSPSINPAMVSGPIFSRVPSMSLSPSLPGGISGSISGNMANFAPLNQPAALAPRPQHGSSGDFTFQPHQGPGSSMVPRPGSQAANPLVLDPRSAVQLQAHHAPSFQFGVPNSTPQPVMQVFPGPLSGNQMGLPQTHMSSPLTANPNAMSASLRPPAFPSTGPAANATPVSQMGLRNFVPSPPTPNMAGPFPSRPAHSLQRQQHYPAMPTRPGNFASPNPRFASGPFLQSTRPTSGHSTGQQVYDPFSPTSVPVLSQHQGGDKAKARKEESDPEYEDLMASVGVK</sequence>
<evidence type="ECO:0000313" key="5">
    <source>
        <dbReference type="RefSeq" id="XP_022730088.1"/>
    </source>
</evidence>
<keyword evidence="4" id="KW-1185">Reference proteome</keyword>
<dbReference type="InterPro" id="IPR004087">
    <property type="entry name" value="KH_dom"/>
</dbReference>
<feature type="compositionally biased region" description="Polar residues" evidence="2">
    <location>
        <begin position="650"/>
        <end position="660"/>
    </location>
</feature>
<evidence type="ECO:0000259" key="3">
    <source>
        <dbReference type="SMART" id="SM00322"/>
    </source>
</evidence>
<dbReference type="GO" id="GO:0003729">
    <property type="term" value="F:mRNA binding"/>
    <property type="evidence" value="ECO:0007669"/>
    <property type="project" value="TreeGrafter"/>
</dbReference>
<dbReference type="InterPro" id="IPR055256">
    <property type="entry name" value="KH_1_KHDC4/BBP-like"/>
</dbReference>
<accession>A0A6P5XP19</accession>
<dbReference type="GeneID" id="111285108"/>
<dbReference type="GO" id="GO:0048024">
    <property type="term" value="P:regulation of mRNA splicing, via spliceosome"/>
    <property type="evidence" value="ECO:0007669"/>
    <property type="project" value="TreeGrafter"/>
</dbReference>
<dbReference type="AlphaFoldDB" id="A0A6P5XP19"/>
<feature type="compositionally biased region" description="Polar residues" evidence="2">
    <location>
        <begin position="457"/>
        <end position="470"/>
    </location>
</feature>
<dbReference type="PANTHER" id="PTHR11208">
    <property type="entry name" value="RNA-BINDING PROTEIN RELATED"/>
    <property type="match status" value="1"/>
</dbReference>
<dbReference type="KEGG" id="dzi:111285108"/>